<comment type="caution">
    <text evidence="10">The sequence shown here is derived from an EMBL/GenBank/DDBJ whole genome shotgun (WGS) entry which is preliminary data.</text>
</comment>
<dbReference type="GO" id="GO:0005829">
    <property type="term" value="C:cytosol"/>
    <property type="evidence" value="ECO:0007669"/>
    <property type="project" value="TreeGrafter"/>
</dbReference>
<dbReference type="OrthoDB" id="3608869at2"/>
<dbReference type="EMBL" id="SMKV01000029">
    <property type="protein sequence ID" value="TDC89847.1"/>
    <property type="molecule type" value="Genomic_DNA"/>
</dbReference>
<evidence type="ECO:0000256" key="2">
    <source>
        <dbReference type="ARBA" id="ARBA00004742"/>
    </source>
</evidence>
<dbReference type="SUPFAM" id="SSF56655">
    <property type="entry name" value="Carbohydrate phosphatase"/>
    <property type="match status" value="1"/>
</dbReference>
<dbReference type="GO" id="GO:0006071">
    <property type="term" value="P:glycerol metabolic process"/>
    <property type="evidence" value="ECO:0007669"/>
    <property type="project" value="InterPro"/>
</dbReference>
<reference evidence="10 11" key="1">
    <citation type="submission" date="2019-03" db="EMBL/GenBank/DDBJ databases">
        <title>Draft genome sequences of novel Actinobacteria.</title>
        <authorList>
            <person name="Sahin N."/>
            <person name="Ay H."/>
            <person name="Saygin H."/>
        </authorList>
    </citation>
    <scope>NUCLEOTIDE SEQUENCE [LARGE SCALE GENOMIC DNA]</scope>
    <source>
        <strain evidence="10 11">16K404</strain>
    </source>
</reference>
<feature type="binding site" evidence="9">
    <location>
        <position position="43"/>
    </location>
    <ligand>
        <name>Mn(2+)</name>
        <dbReference type="ChEBI" id="CHEBI:29035"/>
        <label>1</label>
    </ligand>
</feature>
<evidence type="ECO:0000256" key="3">
    <source>
        <dbReference type="ARBA" id="ARBA00008989"/>
    </source>
</evidence>
<feature type="binding site" evidence="9">
    <location>
        <position position="67"/>
    </location>
    <ligand>
        <name>Mn(2+)</name>
        <dbReference type="ChEBI" id="CHEBI:29035"/>
        <label>1</label>
    </ligand>
</feature>
<evidence type="ECO:0000256" key="6">
    <source>
        <dbReference type="ARBA" id="ARBA00023211"/>
    </source>
</evidence>
<dbReference type="GO" id="GO:0046872">
    <property type="term" value="F:metal ion binding"/>
    <property type="evidence" value="ECO:0007669"/>
    <property type="project" value="UniProtKB-KW"/>
</dbReference>
<evidence type="ECO:0000313" key="11">
    <source>
        <dbReference type="Proteomes" id="UP000294744"/>
    </source>
</evidence>
<comment type="catalytic activity">
    <reaction evidence="1">
        <text>beta-D-fructose 1,6-bisphosphate + H2O = beta-D-fructose 6-phosphate + phosphate</text>
        <dbReference type="Rhea" id="RHEA:11064"/>
        <dbReference type="ChEBI" id="CHEBI:15377"/>
        <dbReference type="ChEBI" id="CHEBI:32966"/>
        <dbReference type="ChEBI" id="CHEBI:43474"/>
        <dbReference type="ChEBI" id="CHEBI:57634"/>
        <dbReference type="EC" id="3.1.3.11"/>
    </reaction>
</comment>
<comment type="cofactor">
    <cofactor evidence="9">
        <name>Mn(2+)</name>
        <dbReference type="ChEBI" id="CHEBI:29035"/>
    </cofactor>
</comment>
<dbReference type="PANTHER" id="PTHR30447">
    <property type="entry name" value="FRUCTOSE-1,6-BISPHOSPHATASE CLASS 2"/>
    <property type="match status" value="1"/>
</dbReference>
<sequence length="326" mass="33931">MHRTAPRTRTDVRTLEAIALAATHSAAIASHAWVGRHDKNAADAAATEAMRQVLADAPGRGTVVIGEGQKDEAPMLYNGETVGNGCGPDFDIAVDPLEGTSFCAKNHPGAMATIAFAEPGTLWSPGPGFYMDKIVVPPQAKGVVDLADTPERTLANVAHALGKPVNRLRVVVMDKPRHQELIARLLRAGASVHTPAEGDVGGSLEVLLPTGDADLLLGIGGTPEGVMTAAAVRALGGDMLGRLAPQREEEAAAIRAAGMDVDRVYTCDELVGGDSLFVATGVTGGSLLNRPRESEGAVLAESMLISRGQVRRISHTSARPVRGGIR</sequence>
<dbReference type="InterPro" id="IPR004464">
    <property type="entry name" value="FBPase_class-2/SBPase"/>
</dbReference>
<keyword evidence="4 9" id="KW-0479">Metal-binding</keyword>
<dbReference type="GO" id="GO:0006094">
    <property type="term" value="P:gluconeogenesis"/>
    <property type="evidence" value="ECO:0007669"/>
    <property type="project" value="UniProtKB-UniPathway"/>
</dbReference>
<dbReference type="Gene3D" id="3.40.190.90">
    <property type="match status" value="1"/>
</dbReference>
<feature type="binding site" evidence="9">
    <location>
        <position position="98"/>
    </location>
    <ligand>
        <name>Mn(2+)</name>
        <dbReference type="ChEBI" id="CHEBI:29035"/>
        <label>2</label>
    </ligand>
</feature>
<evidence type="ECO:0000256" key="5">
    <source>
        <dbReference type="ARBA" id="ARBA00022801"/>
    </source>
</evidence>
<gene>
    <name evidence="10" type="primary">glpX</name>
    <name evidence="10" type="ORF">E1161_20200</name>
</gene>
<dbReference type="GO" id="GO:0042132">
    <property type="term" value="F:fructose 1,6-bisphosphate 1-phosphatase activity"/>
    <property type="evidence" value="ECO:0007669"/>
    <property type="project" value="UniProtKB-EC"/>
</dbReference>
<keyword evidence="11" id="KW-1185">Reference proteome</keyword>
<keyword evidence="6 9" id="KW-0464">Manganese</keyword>
<dbReference type="Gene3D" id="3.30.540.10">
    <property type="entry name" value="Fructose-1,6-Bisphosphatase, subunit A, domain 1"/>
    <property type="match status" value="1"/>
</dbReference>
<protein>
    <recommendedName>
        <fullName evidence="8">Fructose-1,6-bisphosphatase</fullName>
    </recommendedName>
</protein>
<accession>A0A4R4UDW8</accession>
<evidence type="ECO:0000256" key="8">
    <source>
        <dbReference type="PIRNR" id="PIRNR004532"/>
    </source>
</evidence>
<feature type="binding site" evidence="9">
    <location>
        <position position="224"/>
    </location>
    <ligand>
        <name>Mn(2+)</name>
        <dbReference type="ChEBI" id="CHEBI:29035"/>
        <label>2</label>
    </ligand>
</feature>
<dbReference type="AlphaFoldDB" id="A0A4R4UDW8"/>
<dbReference type="Proteomes" id="UP000294744">
    <property type="component" value="Unassembled WGS sequence"/>
</dbReference>
<dbReference type="NCBIfam" id="TIGR00330">
    <property type="entry name" value="glpX"/>
    <property type="match status" value="1"/>
</dbReference>
<comment type="pathway">
    <text evidence="2">Carbohydrate biosynthesis; gluconeogenesis.</text>
</comment>
<proteinExistence type="inferred from homology"/>
<dbReference type="GO" id="GO:0030388">
    <property type="term" value="P:fructose 1,6-bisphosphate metabolic process"/>
    <property type="evidence" value="ECO:0007669"/>
    <property type="project" value="TreeGrafter"/>
</dbReference>
<dbReference type="RefSeq" id="WP_132625622.1">
    <property type="nucleotide sequence ID" value="NZ_SMKV01000029.1"/>
</dbReference>
<feature type="binding site" evidence="9">
    <location>
        <position position="95"/>
    </location>
    <ligand>
        <name>Mn(2+)</name>
        <dbReference type="ChEBI" id="CHEBI:29035"/>
        <label>2</label>
    </ligand>
</feature>
<evidence type="ECO:0000256" key="4">
    <source>
        <dbReference type="ARBA" id="ARBA00022723"/>
    </source>
</evidence>
<dbReference type="PANTHER" id="PTHR30447:SF0">
    <property type="entry name" value="FRUCTOSE-1,6-BISPHOSPHATASE 1 CLASS 2-RELATED"/>
    <property type="match status" value="1"/>
</dbReference>
<dbReference type="Pfam" id="PF03320">
    <property type="entry name" value="FBPase_glpX"/>
    <property type="match status" value="1"/>
</dbReference>
<comment type="similarity">
    <text evidence="3 8">Belongs to the FBPase class 2 family.</text>
</comment>
<name>A0A4R4UDW8_9PSEU</name>
<evidence type="ECO:0000256" key="7">
    <source>
        <dbReference type="ARBA" id="ARBA00023277"/>
    </source>
</evidence>
<keyword evidence="7 8" id="KW-0119">Carbohydrate metabolism</keyword>
<evidence type="ECO:0000256" key="9">
    <source>
        <dbReference type="PIRSR" id="PIRSR004532-1"/>
    </source>
</evidence>
<keyword evidence="5 10" id="KW-0378">Hydrolase</keyword>
<dbReference type="UniPathway" id="UPA00138"/>
<dbReference type="PIRSF" id="PIRSF004532">
    <property type="entry name" value="GlpX"/>
    <property type="match status" value="1"/>
</dbReference>
<organism evidence="10 11">
    <name type="scientific">Saccharopolyspora aridisoli</name>
    <dbReference type="NCBI Taxonomy" id="2530385"/>
    <lineage>
        <taxon>Bacteria</taxon>
        <taxon>Bacillati</taxon>
        <taxon>Actinomycetota</taxon>
        <taxon>Actinomycetes</taxon>
        <taxon>Pseudonocardiales</taxon>
        <taxon>Pseudonocardiaceae</taxon>
        <taxon>Saccharopolyspora</taxon>
    </lineage>
</organism>
<evidence type="ECO:0000256" key="1">
    <source>
        <dbReference type="ARBA" id="ARBA00001273"/>
    </source>
</evidence>
<evidence type="ECO:0000313" key="10">
    <source>
        <dbReference type="EMBL" id="TDC89847.1"/>
    </source>
</evidence>